<dbReference type="PATRIC" id="fig|571913.6.peg.196"/>
<keyword evidence="3" id="KW-1185">Reference proteome</keyword>
<evidence type="ECO:0000313" key="2">
    <source>
        <dbReference type="EMBL" id="AKU14777.1"/>
    </source>
</evidence>
<organism evidence="2 3">
    <name type="scientific">Luteipulveratus mongoliensis</name>
    <dbReference type="NCBI Taxonomy" id="571913"/>
    <lineage>
        <taxon>Bacteria</taxon>
        <taxon>Bacillati</taxon>
        <taxon>Actinomycetota</taxon>
        <taxon>Actinomycetes</taxon>
        <taxon>Micrococcales</taxon>
        <taxon>Dermacoccaceae</taxon>
        <taxon>Luteipulveratus</taxon>
    </lineage>
</organism>
<dbReference type="Pfam" id="PF04016">
    <property type="entry name" value="DUF364"/>
    <property type="match status" value="1"/>
</dbReference>
<dbReference type="STRING" id="571913.VV02_00945"/>
<dbReference type="InterPro" id="IPR007161">
    <property type="entry name" value="DUF364"/>
</dbReference>
<proteinExistence type="predicted"/>
<sequence>MTVDDLIASTLANPAYADLRARSVFWVQHGTRLAGSPQLFRNRYVLVRVEAAFGACAVEEGELDGAVADLSGSTVAELLAHPALPVRIAALDACLGAVRPHRDDPRAELVTLPTGTPDQRAVARDAAVTSLLDITPGQKVALIGVVNPLVAAIRERGGECLPCDLALEQTHWGDPVTRDMNAVLQQADSVLATGMTVGNGSFDVIRETCQSRGIPLTMYAQSAAAVVREFLGSGVTALSAEPMPFSQLSADASPLYLYPQGSS</sequence>
<evidence type="ECO:0000313" key="3">
    <source>
        <dbReference type="Proteomes" id="UP000066480"/>
    </source>
</evidence>
<dbReference type="OrthoDB" id="6017773at2"/>
<gene>
    <name evidence="2" type="ORF">VV02_00945</name>
</gene>
<dbReference type="EMBL" id="CP011112">
    <property type="protein sequence ID" value="AKU14777.1"/>
    <property type="molecule type" value="Genomic_DNA"/>
</dbReference>
<dbReference type="RefSeq" id="WP_052589310.1">
    <property type="nucleotide sequence ID" value="NZ_CP011112.1"/>
</dbReference>
<accession>A0A0K1JDJ5</accession>
<dbReference type="Proteomes" id="UP000066480">
    <property type="component" value="Chromosome"/>
</dbReference>
<dbReference type="SUPFAM" id="SSF159713">
    <property type="entry name" value="Dhaf3308-like"/>
    <property type="match status" value="1"/>
</dbReference>
<dbReference type="KEGG" id="lmoi:VV02_00945"/>
<dbReference type="AlphaFoldDB" id="A0A0K1JDJ5"/>
<name>A0A0K1JDJ5_9MICO</name>
<dbReference type="Gene3D" id="3.40.50.11590">
    <property type="match status" value="1"/>
</dbReference>
<reference evidence="2 3" key="1">
    <citation type="submission" date="2015-03" db="EMBL/GenBank/DDBJ databases">
        <title>Luteipulveratus halotolerans sp. nov., a novel actinobacterium (Dermacoccaceae) from Sarawak, Malaysia.</title>
        <authorList>
            <person name="Juboi H."/>
            <person name="Basik A."/>
            <person name="Shamsul S.S."/>
            <person name="Arnold P."/>
            <person name="Schmitt E.K."/>
            <person name="Sanglier J.-J."/>
            <person name="Yeo T."/>
        </authorList>
    </citation>
    <scope>NUCLEOTIDE SEQUENCE [LARGE SCALE GENOMIC DNA]</scope>
    <source>
        <strain evidence="2 3">MN07-A0370</strain>
    </source>
</reference>
<protein>
    <recommendedName>
        <fullName evidence="1">Putative heavy-metal chelation domain-containing protein</fullName>
    </recommendedName>
</protein>
<evidence type="ECO:0000259" key="1">
    <source>
        <dbReference type="Pfam" id="PF04016"/>
    </source>
</evidence>
<feature type="domain" description="Putative heavy-metal chelation" evidence="1">
    <location>
        <begin position="130"/>
        <end position="238"/>
    </location>
</feature>